<dbReference type="SMART" id="SM00343">
    <property type="entry name" value="ZnF_C2HC"/>
    <property type="match status" value="1"/>
</dbReference>
<dbReference type="Gene3D" id="4.10.60.10">
    <property type="entry name" value="Zinc finger, CCHC-type"/>
    <property type="match status" value="1"/>
</dbReference>
<gene>
    <name evidence="3" type="ORF">XF5B_11720</name>
    <name evidence="4" type="ORF">XF6B_11790</name>
</gene>
<dbReference type="Pfam" id="PF00098">
    <property type="entry name" value="zf-CCHC"/>
    <property type="match status" value="1"/>
</dbReference>
<reference evidence="3" key="1">
    <citation type="submission" date="2020-05" db="EMBL/GenBank/DDBJ databases">
        <title>Complete genome sequence of Bradyrhizobium diazoefficiens XF5 isolated from soybean nodule.</title>
        <authorList>
            <person name="Noda R."/>
            <person name="Kakizaki K."/>
            <person name="Minamisawa K."/>
        </authorList>
    </citation>
    <scope>NUCLEOTIDE SEQUENCE</scope>
    <source>
        <strain evidence="3">XF5</strain>
    </source>
</reference>
<dbReference type="SUPFAM" id="SSF57756">
    <property type="entry name" value="Retrovirus zinc finger-like domains"/>
    <property type="match status" value="1"/>
</dbReference>
<dbReference type="InterPro" id="IPR001878">
    <property type="entry name" value="Znf_CCHC"/>
</dbReference>
<proteinExistence type="predicted"/>
<organism evidence="4">
    <name type="scientific">Bradyrhizobium diazoefficiens</name>
    <dbReference type="NCBI Taxonomy" id="1355477"/>
    <lineage>
        <taxon>Bacteria</taxon>
        <taxon>Pseudomonadati</taxon>
        <taxon>Pseudomonadota</taxon>
        <taxon>Alphaproteobacteria</taxon>
        <taxon>Hyphomicrobiales</taxon>
        <taxon>Nitrobacteraceae</taxon>
        <taxon>Bradyrhizobium</taxon>
    </lineage>
</organism>
<dbReference type="EMBL" id="AP023096">
    <property type="protein sequence ID" value="BCE62380.1"/>
    <property type="molecule type" value="Genomic_DNA"/>
</dbReference>
<evidence type="ECO:0000259" key="2">
    <source>
        <dbReference type="PROSITE" id="PS50158"/>
    </source>
</evidence>
<protein>
    <recommendedName>
        <fullName evidence="2">CCHC-type domain-containing protein</fullName>
    </recommendedName>
</protein>
<dbReference type="EMBL" id="AP023095">
    <property type="protein sequence ID" value="BCE53660.1"/>
    <property type="molecule type" value="Genomic_DNA"/>
</dbReference>
<accession>A0A810AFK0</accession>
<dbReference type="InterPro" id="IPR036875">
    <property type="entry name" value="Znf_CCHC_sf"/>
</dbReference>
<evidence type="ECO:0000313" key="3">
    <source>
        <dbReference type="EMBL" id="BCE53660.1"/>
    </source>
</evidence>
<sequence length="62" mass="6805">MELDSKITRVKELIAKREELDAELGELLGGVVRERRIPRCSTCNEPGHRASTCPSKGADAPN</sequence>
<evidence type="ECO:0000313" key="4">
    <source>
        <dbReference type="EMBL" id="BCE62380.1"/>
    </source>
</evidence>
<dbReference type="AlphaFoldDB" id="A0A810AFK0"/>
<dbReference type="GO" id="GO:0008270">
    <property type="term" value="F:zinc ion binding"/>
    <property type="evidence" value="ECO:0007669"/>
    <property type="project" value="InterPro"/>
</dbReference>
<feature type="domain" description="CCHC-type" evidence="2">
    <location>
        <begin position="39"/>
        <end position="55"/>
    </location>
</feature>
<evidence type="ECO:0000256" key="1">
    <source>
        <dbReference type="SAM" id="MobiDB-lite"/>
    </source>
</evidence>
<name>A0A810AFK0_9BRAD</name>
<reference evidence="4" key="2">
    <citation type="submission" date="2020-05" db="EMBL/GenBank/DDBJ databases">
        <title>Complete genome sequence of Bradyrhizobium diazoefficiens XF6 isolated from soybean nodule.</title>
        <authorList>
            <person name="Noda R."/>
            <person name="Kakizaki K."/>
            <person name="Minamisawa K."/>
        </authorList>
    </citation>
    <scope>NUCLEOTIDE SEQUENCE</scope>
    <source>
        <strain evidence="4">XF6</strain>
    </source>
</reference>
<dbReference type="GO" id="GO:0003676">
    <property type="term" value="F:nucleic acid binding"/>
    <property type="evidence" value="ECO:0007669"/>
    <property type="project" value="InterPro"/>
</dbReference>
<feature type="region of interest" description="Disordered" evidence="1">
    <location>
        <begin position="43"/>
        <end position="62"/>
    </location>
</feature>
<dbReference type="PROSITE" id="PS50158">
    <property type="entry name" value="ZF_CCHC"/>
    <property type="match status" value="1"/>
</dbReference>